<keyword evidence="4" id="KW-0680">Restriction system</keyword>
<organism evidence="9 10">
    <name type="scientific">Aliarcobacter cryaerophilus ATCC 43158</name>
    <dbReference type="NCBI Taxonomy" id="1032070"/>
    <lineage>
        <taxon>Bacteria</taxon>
        <taxon>Pseudomonadati</taxon>
        <taxon>Campylobacterota</taxon>
        <taxon>Epsilonproteobacteria</taxon>
        <taxon>Campylobacterales</taxon>
        <taxon>Arcobacteraceae</taxon>
        <taxon>Aliarcobacter</taxon>
    </lineage>
</organism>
<dbReference type="InterPro" id="IPR029063">
    <property type="entry name" value="SAM-dependent_MTases_sf"/>
</dbReference>
<evidence type="ECO:0000313" key="9">
    <source>
        <dbReference type="EMBL" id="AYJ79223.1"/>
    </source>
</evidence>
<dbReference type="PROSITE" id="PS00095">
    <property type="entry name" value="C5_MTASE_2"/>
    <property type="match status" value="1"/>
</dbReference>
<evidence type="ECO:0000256" key="1">
    <source>
        <dbReference type="ARBA" id="ARBA00022603"/>
    </source>
</evidence>
<dbReference type="InterPro" id="IPR001525">
    <property type="entry name" value="C5_MeTfrase"/>
</dbReference>
<dbReference type="REBASE" id="275516">
    <property type="entry name" value="M.Acr43158ORF47P"/>
</dbReference>
<evidence type="ECO:0000256" key="3">
    <source>
        <dbReference type="ARBA" id="ARBA00022691"/>
    </source>
</evidence>
<dbReference type="EMBL" id="CP032823">
    <property type="protein sequence ID" value="AYJ79223.1"/>
    <property type="molecule type" value="Genomic_DNA"/>
</dbReference>
<dbReference type="SUPFAM" id="SSF53335">
    <property type="entry name" value="S-adenosyl-L-methionine-dependent methyltransferases"/>
    <property type="match status" value="1"/>
</dbReference>
<name>A0AAD0X9I1_9BACT</name>
<dbReference type="RefSeq" id="WP_105917789.1">
    <property type="nucleotide sequence ID" value="NZ_CP021072.1"/>
</dbReference>
<dbReference type="InterPro" id="IPR018117">
    <property type="entry name" value="C5_DNA_meth_AS"/>
</dbReference>
<dbReference type="GO" id="GO:0032259">
    <property type="term" value="P:methylation"/>
    <property type="evidence" value="ECO:0007669"/>
    <property type="project" value="UniProtKB-KW"/>
</dbReference>
<dbReference type="InterPro" id="IPR050390">
    <property type="entry name" value="C5-Methyltransferase"/>
</dbReference>
<accession>A0AAD0X9I1</accession>
<keyword evidence="3 6" id="KW-0949">S-adenosyl-L-methionine</keyword>
<comment type="catalytic activity">
    <reaction evidence="5 8">
        <text>a 2'-deoxycytidine in DNA + S-adenosyl-L-methionine = a 5-methyl-2'-deoxycytidine in DNA + S-adenosyl-L-homocysteine + H(+)</text>
        <dbReference type="Rhea" id="RHEA:13681"/>
        <dbReference type="Rhea" id="RHEA-COMP:11369"/>
        <dbReference type="Rhea" id="RHEA-COMP:11370"/>
        <dbReference type="ChEBI" id="CHEBI:15378"/>
        <dbReference type="ChEBI" id="CHEBI:57856"/>
        <dbReference type="ChEBI" id="CHEBI:59789"/>
        <dbReference type="ChEBI" id="CHEBI:85452"/>
        <dbReference type="ChEBI" id="CHEBI:85454"/>
        <dbReference type="EC" id="2.1.1.37"/>
    </reaction>
</comment>
<evidence type="ECO:0000256" key="5">
    <source>
        <dbReference type="ARBA" id="ARBA00047422"/>
    </source>
</evidence>
<dbReference type="PANTHER" id="PTHR10629:SF52">
    <property type="entry name" value="DNA (CYTOSINE-5)-METHYLTRANSFERASE 1"/>
    <property type="match status" value="1"/>
</dbReference>
<dbReference type="PROSITE" id="PS00094">
    <property type="entry name" value="C5_MTASE_1"/>
    <property type="match status" value="1"/>
</dbReference>
<protein>
    <recommendedName>
        <fullName evidence="8">Cytosine-specific methyltransferase</fullName>
        <ecNumber evidence="8">2.1.1.37</ecNumber>
    </recommendedName>
</protein>
<dbReference type="EC" id="2.1.1.37" evidence="8"/>
<dbReference type="Pfam" id="PF00145">
    <property type="entry name" value="DNA_methylase"/>
    <property type="match status" value="1"/>
</dbReference>
<proteinExistence type="inferred from homology"/>
<dbReference type="PRINTS" id="PR00105">
    <property type="entry name" value="C5METTRFRASE"/>
</dbReference>
<evidence type="ECO:0000256" key="6">
    <source>
        <dbReference type="PROSITE-ProRule" id="PRU01016"/>
    </source>
</evidence>
<reference evidence="9 10" key="1">
    <citation type="submission" date="2018-10" db="EMBL/GenBank/DDBJ databases">
        <title>Complete genome sequences of Arcobacter cryaerophilus strains ATCC 43158 and ATCC 49615.</title>
        <authorList>
            <person name="Miller W.G."/>
            <person name="Yee E."/>
            <person name="Bono J.L."/>
        </authorList>
    </citation>
    <scope>NUCLEOTIDE SEQUENCE [LARGE SCALE GENOMIC DNA]</scope>
    <source>
        <strain evidence="9 10">ATCC 43158</strain>
    </source>
</reference>
<evidence type="ECO:0000256" key="8">
    <source>
        <dbReference type="RuleBase" id="RU000417"/>
    </source>
</evidence>
<dbReference type="AlphaFoldDB" id="A0AAD0X9I1"/>
<dbReference type="Proteomes" id="UP000273809">
    <property type="component" value="Chromosome"/>
</dbReference>
<dbReference type="Gene3D" id="3.90.120.10">
    <property type="entry name" value="DNA Methylase, subunit A, domain 2"/>
    <property type="match status" value="1"/>
</dbReference>
<comment type="similarity">
    <text evidence="6 7">Belongs to the class I-like SAM-binding methyltransferase superfamily. C5-methyltransferase family.</text>
</comment>
<dbReference type="Gene3D" id="3.40.50.150">
    <property type="entry name" value="Vaccinia Virus protein VP39"/>
    <property type="match status" value="1"/>
</dbReference>
<dbReference type="GeneID" id="56460274"/>
<sequence>MKNYINNKIFTFVDLFAGCGGLSEGFLQLGFEGLCHVDIDEKACETLSNRLKYYGGESSQIKKKVLNYDLTNHNNIDKIIKLLDGKEVDILLGGPPCQAFSSVGRAQDPNSMKNDKRNYLYKHYIECLTRIKPKIFIFENVTGLLTSKPNGYRIFPEIIKEFEKNGYDVYNDEERIVLNSVNYGVPQLRKRVILIGIKKELKIKSKDIYNLIEKTHYGPCEEDTKLLKFVTVEEAISDLPKLFPGEGKEEVSFKSNSNNDYIKIMRKENTDKLYNHVARKHNEKDRERYKLLSKNNWLLKDLVDLRPDLVNYDPDHFINKYKVQRFDKPSLTIVAHLSKDGNLFIHPDSSQERTFTVREAARIQSFPDDFQFIGARTNQYKQVGNAVPPLMSKAIAKAIKKTLGIINE</sequence>
<keyword evidence="1 6" id="KW-0489">Methyltransferase</keyword>
<evidence type="ECO:0000256" key="4">
    <source>
        <dbReference type="ARBA" id="ARBA00022747"/>
    </source>
</evidence>
<dbReference type="GO" id="GO:0009307">
    <property type="term" value="P:DNA restriction-modification system"/>
    <property type="evidence" value="ECO:0007669"/>
    <property type="project" value="UniProtKB-KW"/>
</dbReference>
<dbReference type="GO" id="GO:0003677">
    <property type="term" value="F:DNA binding"/>
    <property type="evidence" value="ECO:0007669"/>
    <property type="project" value="TreeGrafter"/>
</dbReference>
<dbReference type="GO" id="GO:0044027">
    <property type="term" value="P:negative regulation of gene expression via chromosomal CpG island methylation"/>
    <property type="evidence" value="ECO:0007669"/>
    <property type="project" value="TreeGrafter"/>
</dbReference>
<dbReference type="PANTHER" id="PTHR10629">
    <property type="entry name" value="CYTOSINE-SPECIFIC METHYLTRANSFERASE"/>
    <property type="match status" value="1"/>
</dbReference>
<feature type="active site" evidence="6">
    <location>
        <position position="97"/>
    </location>
</feature>
<dbReference type="NCBIfam" id="TIGR00675">
    <property type="entry name" value="dcm"/>
    <property type="match status" value="1"/>
</dbReference>
<dbReference type="PROSITE" id="PS51679">
    <property type="entry name" value="SAM_MT_C5"/>
    <property type="match status" value="1"/>
</dbReference>
<gene>
    <name evidence="9" type="ORF">ACRYA_0047</name>
</gene>
<evidence type="ECO:0000256" key="7">
    <source>
        <dbReference type="RuleBase" id="RU000416"/>
    </source>
</evidence>
<dbReference type="GO" id="GO:0003886">
    <property type="term" value="F:DNA (cytosine-5-)-methyltransferase activity"/>
    <property type="evidence" value="ECO:0007669"/>
    <property type="project" value="UniProtKB-EC"/>
</dbReference>
<evidence type="ECO:0000256" key="2">
    <source>
        <dbReference type="ARBA" id="ARBA00022679"/>
    </source>
</evidence>
<keyword evidence="2 6" id="KW-0808">Transferase</keyword>
<dbReference type="InterPro" id="IPR031303">
    <property type="entry name" value="C5_meth_CS"/>
</dbReference>
<dbReference type="KEGG" id="acre:ACRYA_0047"/>
<evidence type="ECO:0000313" key="10">
    <source>
        <dbReference type="Proteomes" id="UP000273809"/>
    </source>
</evidence>